<dbReference type="OMA" id="FIMNYTS"/>
<protein>
    <submittedName>
        <fullName evidence="1">Uncharacterized protein</fullName>
    </submittedName>
</protein>
<gene>
    <name evidence="1" type="ORF">NLS_LOCUS7019</name>
</gene>
<sequence>MRVKKIIGSKQAFGLAQIESNLAKEEKQRAQWELLQTGNPVQLRDGMCQKKCDEDLQLGLDMVKSHMAFGSIEMPSVIDESDHKLFCRLDDQHNWCLRNCGFTVQFNLNDFICKDHYQQMTSLLPCYRRVIPVLKRECGAKRCGPYINIDDTVIGHANRCRLLICDIECTTNVLIRHCADDYGQQAANFITNYTSKQVLFWMKDLIRELDQARATIPPSCSRLICQKSQCFS</sequence>
<dbReference type="AlphaFoldDB" id="A0A3P6TJ64"/>
<accession>A0A3P6TJ64</accession>
<reference evidence="1 2" key="1">
    <citation type="submission" date="2018-08" db="EMBL/GenBank/DDBJ databases">
        <authorList>
            <person name="Laetsch R D."/>
            <person name="Stevens L."/>
            <person name="Kumar S."/>
            <person name="Blaxter L. M."/>
        </authorList>
    </citation>
    <scope>NUCLEOTIDE SEQUENCE [LARGE SCALE GENOMIC DNA]</scope>
</reference>
<dbReference type="OrthoDB" id="5868576at2759"/>
<dbReference type="EMBL" id="UYRX01000674">
    <property type="protein sequence ID" value="VDK85207.1"/>
    <property type="molecule type" value="Genomic_DNA"/>
</dbReference>
<name>A0A3P6TJ64_LITSI</name>
<proteinExistence type="predicted"/>
<evidence type="ECO:0000313" key="2">
    <source>
        <dbReference type="Proteomes" id="UP000277928"/>
    </source>
</evidence>
<evidence type="ECO:0000313" key="1">
    <source>
        <dbReference type="EMBL" id="VDK85207.1"/>
    </source>
</evidence>
<dbReference type="Proteomes" id="UP000277928">
    <property type="component" value="Unassembled WGS sequence"/>
</dbReference>
<keyword evidence="2" id="KW-1185">Reference proteome</keyword>
<organism evidence="1 2">
    <name type="scientific">Litomosoides sigmodontis</name>
    <name type="common">Filarial nematode worm</name>
    <dbReference type="NCBI Taxonomy" id="42156"/>
    <lineage>
        <taxon>Eukaryota</taxon>
        <taxon>Metazoa</taxon>
        <taxon>Ecdysozoa</taxon>
        <taxon>Nematoda</taxon>
        <taxon>Chromadorea</taxon>
        <taxon>Rhabditida</taxon>
        <taxon>Spirurina</taxon>
        <taxon>Spiruromorpha</taxon>
        <taxon>Filarioidea</taxon>
        <taxon>Onchocercidae</taxon>
        <taxon>Litomosoides</taxon>
    </lineage>
</organism>